<proteinExistence type="predicted"/>
<gene>
    <name evidence="2" type="ORF">FSP39_002281</name>
</gene>
<reference evidence="2" key="1">
    <citation type="submission" date="2019-08" db="EMBL/GenBank/DDBJ databases">
        <title>The improved chromosome-level genome for the pearl oyster Pinctada fucata martensii using PacBio sequencing and Hi-C.</title>
        <authorList>
            <person name="Zheng Z."/>
        </authorList>
    </citation>
    <scope>NUCLEOTIDE SEQUENCE</scope>
    <source>
        <strain evidence="2">ZZ-2019</strain>
        <tissue evidence="2">Adductor muscle</tissue>
    </source>
</reference>
<dbReference type="EMBL" id="VSWD01000011">
    <property type="protein sequence ID" value="KAK3087144.1"/>
    <property type="molecule type" value="Genomic_DNA"/>
</dbReference>
<accession>A0AA88XMS0</accession>
<evidence type="ECO:0000313" key="3">
    <source>
        <dbReference type="Proteomes" id="UP001186944"/>
    </source>
</evidence>
<sequence length="394" mass="43627">MFFNASDGLPDSPVSNGSGKEEVKVSGSDKGKDEDSGKSDRCSSHSGSKSSPRRKESRTLEMMKRVLRRQRTADSEISVDSQDLDRRSSEGEVDKQNVSKSNDPEVKYRLEFSGMMVDTDVENEPRRRLSEMSFMANNNGSFDEGVCPPIDPKLIAQMSRMDNWSINASSSDRSKASSDHKLLELMQTPSLMSRHISVGKVSEELISLTDLYGSNQSSASPRSSVDQRVAEFLRTPSLSSRASSKWSSYENISTPSVKDDDFDCIGRRFANLNSLLSQTSSSASLCSMADGLCYVELSLQAKVKIADKPVKGFVKTRNCGQPCILSFSGCYGDDEAVLKWRRDPNERLWTNEPILEICPKTKLTKLPSYMRGRLSSASSQTSSLSFRSTSSQPR</sequence>
<protein>
    <submittedName>
        <fullName evidence="2">Uncharacterized protein</fullName>
    </submittedName>
</protein>
<evidence type="ECO:0000256" key="1">
    <source>
        <dbReference type="SAM" id="MobiDB-lite"/>
    </source>
</evidence>
<feature type="compositionally biased region" description="Basic and acidic residues" evidence="1">
    <location>
        <begin position="19"/>
        <end position="43"/>
    </location>
</feature>
<feature type="compositionally biased region" description="Basic and acidic residues" evidence="1">
    <location>
        <begin position="83"/>
        <end position="102"/>
    </location>
</feature>
<evidence type="ECO:0000313" key="2">
    <source>
        <dbReference type="EMBL" id="KAK3087144.1"/>
    </source>
</evidence>
<dbReference type="Proteomes" id="UP001186944">
    <property type="component" value="Unassembled WGS sequence"/>
</dbReference>
<organism evidence="2 3">
    <name type="scientific">Pinctada imbricata</name>
    <name type="common">Atlantic pearl-oyster</name>
    <name type="synonym">Pinctada martensii</name>
    <dbReference type="NCBI Taxonomy" id="66713"/>
    <lineage>
        <taxon>Eukaryota</taxon>
        <taxon>Metazoa</taxon>
        <taxon>Spiralia</taxon>
        <taxon>Lophotrochozoa</taxon>
        <taxon>Mollusca</taxon>
        <taxon>Bivalvia</taxon>
        <taxon>Autobranchia</taxon>
        <taxon>Pteriomorphia</taxon>
        <taxon>Pterioida</taxon>
        <taxon>Pterioidea</taxon>
        <taxon>Pteriidae</taxon>
        <taxon>Pinctada</taxon>
    </lineage>
</organism>
<comment type="caution">
    <text evidence="2">The sequence shown here is derived from an EMBL/GenBank/DDBJ whole genome shotgun (WGS) entry which is preliminary data.</text>
</comment>
<dbReference type="AlphaFoldDB" id="A0AA88XMS0"/>
<keyword evidence="3" id="KW-1185">Reference proteome</keyword>
<feature type="region of interest" description="Disordered" evidence="1">
    <location>
        <begin position="1"/>
        <end position="102"/>
    </location>
</feature>
<name>A0AA88XMS0_PINIB</name>
<feature type="compositionally biased region" description="Basic and acidic residues" evidence="1">
    <location>
        <begin position="53"/>
        <end position="64"/>
    </location>
</feature>